<dbReference type="PROSITE" id="PS00107">
    <property type="entry name" value="PROTEIN_KINASE_ATP"/>
    <property type="match status" value="1"/>
</dbReference>
<feature type="domain" description="Protein kinase" evidence="5">
    <location>
        <begin position="181"/>
        <end position="429"/>
    </location>
</feature>
<dbReference type="Gene3D" id="1.10.510.10">
    <property type="entry name" value="Transferase(Phosphotransferase) domain 1"/>
    <property type="match status" value="1"/>
</dbReference>
<sequence>MTDSFGPQSPPTEALASTSIATSDMPSPTIAVGFHGEGTAGTRVPVAAHMYVRHSCICLRCDATLHCLPRAPPSCPEAIYLTSVANAVQIRFGNRANKVPKPFAASSPNALSPSRSQGVSASASSSSDQPRRRAAVRGEGKIAAMTRTGHATHQEQETLNAVTEYGTESHDGSSHHRINQYIIKQEIGRGSYGAVHLATDQFGTEYAVKEFSKVRLRKRAQSNILRQGARRPQRFAHRVSLNAPLSPHFGDGGQGGKAGWNANDALFFIRQEIAIMKKLNHPNLVQLIEVLDDPEEDSLYMVLEMCKKGVVMKVGLDQKAKPYSEDLCRYWFRDLILGIEYQLCVVRHGDVDGRAADIWSMGVTLYCLRYGKIPFEHEGVLEMYEAIKTESPDLPDEENPDFVDLMGRILEKDPHKRIRMSELRDHPWVTKKGTDPLLSREDNCSVIVEPPNDLELSRAFTRKMNHLLCVMKAIQRFKGILSRQRQSSKSSRDGSSSLTVDLIREDAQKEDIEALIAKRREFLGQQGNSTANGKVESEPLILGIGVGARDEFDNDEPSAGDIAESPTNVDFNIYDKAYEAEVERIMKKPARQTTMYLTRFVKDREHYKEVANVVEGMSAGVTPVGTAKADIHLTASKG</sequence>
<dbReference type="Proteomes" id="UP000326340">
    <property type="component" value="Unassembled WGS sequence"/>
</dbReference>
<reference evidence="6 7" key="1">
    <citation type="journal article" date="2019" name="Sci. Rep.">
        <title>Colletotrichum shisoi sp. nov., an anthracnose pathogen of Perilla frutescens in Japan: molecular phylogenetic, morphological and genomic evidence.</title>
        <authorList>
            <person name="Gan P."/>
            <person name="Tsushima A."/>
            <person name="Hiroyama R."/>
            <person name="Narusaka M."/>
            <person name="Takano Y."/>
            <person name="Narusaka Y."/>
            <person name="Kawaradani M."/>
            <person name="Damm U."/>
            <person name="Shirasu K."/>
        </authorList>
    </citation>
    <scope>NUCLEOTIDE SEQUENCE [LARGE SCALE GENOMIC DNA]</scope>
    <source>
        <strain evidence="6 7">PG-2018a</strain>
    </source>
</reference>
<evidence type="ECO:0000256" key="4">
    <source>
        <dbReference type="SAM" id="MobiDB-lite"/>
    </source>
</evidence>
<keyword evidence="2 3" id="KW-0067">ATP-binding</keyword>
<keyword evidence="7" id="KW-1185">Reference proteome</keyword>
<dbReference type="AlphaFoldDB" id="A0A5Q4C088"/>
<dbReference type="Gene3D" id="3.30.200.20">
    <property type="entry name" value="Phosphorylase Kinase, domain 1"/>
    <property type="match status" value="2"/>
</dbReference>
<organism evidence="6 7">
    <name type="scientific">Colletotrichum shisoi</name>
    <dbReference type="NCBI Taxonomy" id="2078593"/>
    <lineage>
        <taxon>Eukaryota</taxon>
        <taxon>Fungi</taxon>
        <taxon>Dikarya</taxon>
        <taxon>Ascomycota</taxon>
        <taxon>Pezizomycotina</taxon>
        <taxon>Sordariomycetes</taxon>
        <taxon>Hypocreomycetidae</taxon>
        <taxon>Glomerellales</taxon>
        <taxon>Glomerellaceae</taxon>
        <taxon>Colletotrichum</taxon>
        <taxon>Colletotrichum destructivum species complex</taxon>
    </lineage>
</organism>
<evidence type="ECO:0000256" key="2">
    <source>
        <dbReference type="ARBA" id="ARBA00022840"/>
    </source>
</evidence>
<feature type="non-terminal residue" evidence="6">
    <location>
        <position position="638"/>
    </location>
</feature>
<dbReference type="GO" id="GO:0005516">
    <property type="term" value="F:calmodulin binding"/>
    <property type="evidence" value="ECO:0007669"/>
    <property type="project" value="TreeGrafter"/>
</dbReference>
<protein>
    <submittedName>
        <fullName evidence="6">Calcium/calmodulin-dependent protein kinase kinase cmkC</fullName>
    </submittedName>
</protein>
<dbReference type="PANTHER" id="PTHR24346">
    <property type="entry name" value="MAP/MICROTUBULE AFFINITY-REGULATING KINASE"/>
    <property type="match status" value="1"/>
</dbReference>
<evidence type="ECO:0000256" key="3">
    <source>
        <dbReference type="PROSITE-ProRule" id="PRU10141"/>
    </source>
</evidence>
<keyword evidence="6" id="KW-0808">Transferase</keyword>
<dbReference type="CDD" id="cd14008">
    <property type="entry name" value="STKc_LKB1_CaMKK"/>
    <property type="match status" value="1"/>
</dbReference>
<gene>
    <name evidence="6" type="primary">CmkC</name>
    <name evidence="6" type="ORF">CSHISOI_03079</name>
</gene>
<dbReference type="Pfam" id="PF00069">
    <property type="entry name" value="Pkinase"/>
    <property type="match status" value="2"/>
</dbReference>
<dbReference type="GO" id="GO:0005524">
    <property type="term" value="F:ATP binding"/>
    <property type="evidence" value="ECO:0007669"/>
    <property type="project" value="UniProtKB-UniRule"/>
</dbReference>
<keyword evidence="6" id="KW-0418">Kinase</keyword>
<evidence type="ECO:0000259" key="5">
    <source>
        <dbReference type="PROSITE" id="PS50011"/>
    </source>
</evidence>
<dbReference type="InterPro" id="IPR000719">
    <property type="entry name" value="Prot_kinase_dom"/>
</dbReference>
<feature type="compositionally biased region" description="Low complexity" evidence="4">
    <location>
        <begin position="112"/>
        <end position="128"/>
    </location>
</feature>
<comment type="caution">
    <text evidence="6">The sequence shown here is derived from an EMBL/GenBank/DDBJ whole genome shotgun (WGS) entry which is preliminary data.</text>
</comment>
<dbReference type="FunFam" id="3.30.200.20:FF:000447">
    <property type="entry name" value="Calcium/calmodulin dependent protein kinase"/>
    <property type="match status" value="1"/>
</dbReference>
<dbReference type="GO" id="GO:0004683">
    <property type="term" value="F:calcium/calmodulin-dependent protein kinase activity"/>
    <property type="evidence" value="ECO:0007669"/>
    <property type="project" value="TreeGrafter"/>
</dbReference>
<keyword evidence="1 3" id="KW-0547">Nucleotide-binding</keyword>
<dbReference type="InterPro" id="IPR011009">
    <property type="entry name" value="Kinase-like_dom_sf"/>
</dbReference>
<dbReference type="PROSITE" id="PS50011">
    <property type="entry name" value="PROTEIN_KINASE_DOM"/>
    <property type="match status" value="1"/>
</dbReference>
<dbReference type="OrthoDB" id="68483at2759"/>
<feature type="binding site" evidence="3">
    <location>
        <position position="209"/>
    </location>
    <ligand>
        <name>ATP</name>
        <dbReference type="ChEBI" id="CHEBI:30616"/>
    </ligand>
</feature>
<dbReference type="InterPro" id="IPR017441">
    <property type="entry name" value="Protein_kinase_ATP_BS"/>
</dbReference>
<evidence type="ECO:0000313" key="7">
    <source>
        <dbReference type="Proteomes" id="UP000326340"/>
    </source>
</evidence>
<feature type="region of interest" description="Disordered" evidence="4">
    <location>
        <begin position="103"/>
        <end position="138"/>
    </location>
</feature>
<proteinExistence type="predicted"/>
<accession>A0A5Q4C088</accession>
<dbReference type="GO" id="GO:0005737">
    <property type="term" value="C:cytoplasm"/>
    <property type="evidence" value="ECO:0007669"/>
    <property type="project" value="TreeGrafter"/>
</dbReference>
<dbReference type="PANTHER" id="PTHR24346:SF77">
    <property type="entry name" value="SERINE THREONINE PROTEIN KINASE"/>
    <property type="match status" value="1"/>
</dbReference>
<evidence type="ECO:0000313" key="6">
    <source>
        <dbReference type="EMBL" id="TQN72491.1"/>
    </source>
</evidence>
<feature type="region of interest" description="Disordered" evidence="4">
    <location>
        <begin position="1"/>
        <end position="23"/>
    </location>
</feature>
<name>A0A5Q4C088_9PEZI</name>
<dbReference type="EMBL" id="PUHP01000168">
    <property type="protein sequence ID" value="TQN72491.1"/>
    <property type="molecule type" value="Genomic_DNA"/>
</dbReference>
<dbReference type="GO" id="GO:0035556">
    <property type="term" value="P:intracellular signal transduction"/>
    <property type="evidence" value="ECO:0007669"/>
    <property type="project" value="TreeGrafter"/>
</dbReference>
<evidence type="ECO:0000256" key="1">
    <source>
        <dbReference type="ARBA" id="ARBA00022741"/>
    </source>
</evidence>
<dbReference type="SUPFAM" id="SSF56112">
    <property type="entry name" value="Protein kinase-like (PK-like)"/>
    <property type="match status" value="1"/>
</dbReference>